<evidence type="ECO:0000313" key="3">
    <source>
        <dbReference type="EMBL" id="SEJ49166.1"/>
    </source>
</evidence>
<evidence type="ECO:0000313" key="4">
    <source>
        <dbReference type="Proteomes" id="UP000199223"/>
    </source>
</evidence>
<dbReference type="SUPFAM" id="SSF50974">
    <property type="entry name" value="Nitrous oxide reductase, N-terminal domain"/>
    <property type="match status" value="1"/>
</dbReference>
<dbReference type="OrthoDB" id="9801679at2"/>
<feature type="region of interest" description="Disordered" evidence="1">
    <location>
        <begin position="181"/>
        <end position="203"/>
    </location>
</feature>
<dbReference type="InterPro" id="IPR052956">
    <property type="entry name" value="Mesenchyme-surface_protein"/>
</dbReference>
<proteinExistence type="predicted"/>
<dbReference type="AlphaFoldDB" id="A0A1H6Z8V4"/>
<sequence length="457" mass="46992">MSPDSREAYVTLQESNGLAVIDVLGGTVEAVRSLGLKDHRQAGQGLDASDKDGGINIKTWPVYGADMPDAVAAFSVGARTYLITANEGDTRDSEGFTDEAKVADLKLDAAAFPDAAALQKPGALGRLAVSRTDGDTDGDGDHDRLIAFGARSARIWTAQGELVADTGDLFERKTAELTPATFNSGGTASTFDTRSDNKGPEPEGVTVGVVGAKTFAFVGLERTGGVMVLDVSTPSAPAFVEYVSGVLDPQAEPKSGAAGDLGPEGLLWIPAQQSPNGQPLLVVSNEVSGSVTVYAVSAAGRLSRTGRYQAEPFAYDKGVAEITAYDPASRRLFVVNGATGGLDLLSLSDPARPTLLKSVDLSAYGAGANSVAVQGGVVALAVEAEVKTDAGQVVFLNSDGQPVAQPVTVGALPDMLTFTPDGAHLLVAGEGEPSSDYRVDPAGTVSIINVQKALARK</sequence>
<feature type="domain" description="Choice-of-anchor I" evidence="2">
    <location>
        <begin position="4"/>
        <end position="295"/>
    </location>
</feature>
<dbReference type="InterPro" id="IPR015943">
    <property type="entry name" value="WD40/YVTN_repeat-like_dom_sf"/>
</dbReference>
<reference evidence="4" key="1">
    <citation type="submission" date="2016-10" db="EMBL/GenBank/DDBJ databases">
        <authorList>
            <person name="Varghese N."/>
            <person name="Submissions S."/>
        </authorList>
    </citation>
    <scope>NUCLEOTIDE SEQUENCE [LARGE SCALE GENOMIC DNA]</scope>
    <source>
        <strain evidence="4">CGMCC 1.10218</strain>
    </source>
</reference>
<dbReference type="InterPro" id="IPR011045">
    <property type="entry name" value="N2O_reductase_N"/>
</dbReference>
<dbReference type="EMBL" id="FNZA01000009">
    <property type="protein sequence ID" value="SEJ49166.1"/>
    <property type="molecule type" value="Genomic_DNA"/>
</dbReference>
<dbReference type="PANTHER" id="PTHR46928:SF1">
    <property type="entry name" value="MESENCHYME-SPECIFIC CELL SURFACE GLYCOPROTEIN"/>
    <property type="match status" value="1"/>
</dbReference>
<feature type="compositionally biased region" description="Polar residues" evidence="1">
    <location>
        <begin position="181"/>
        <end position="192"/>
    </location>
</feature>
<dbReference type="Proteomes" id="UP000199223">
    <property type="component" value="Unassembled WGS sequence"/>
</dbReference>
<dbReference type="STRING" id="856736.SAMN04488058_10948"/>
<name>A0A1H6Z8V4_9DEIO</name>
<keyword evidence="4" id="KW-1185">Reference proteome</keyword>
<evidence type="ECO:0000256" key="1">
    <source>
        <dbReference type="SAM" id="MobiDB-lite"/>
    </source>
</evidence>
<gene>
    <name evidence="3" type="ORF">SAMN04488058_10948</name>
</gene>
<dbReference type="InterPro" id="IPR055188">
    <property type="entry name" value="Choice_anch_I"/>
</dbReference>
<dbReference type="RefSeq" id="WP_092264635.1">
    <property type="nucleotide sequence ID" value="NZ_FNZA01000009.1"/>
</dbReference>
<protein>
    <recommendedName>
        <fullName evidence="2">Choice-of-anchor I domain-containing protein</fullName>
    </recommendedName>
</protein>
<dbReference type="NCBIfam" id="NF038117">
    <property type="entry name" value="choice_anch_I"/>
    <property type="match status" value="1"/>
</dbReference>
<accession>A0A1H6Z8V4</accession>
<organism evidence="3 4">
    <name type="scientific">Deinococcus reticulitermitis</name>
    <dbReference type="NCBI Taxonomy" id="856736"/>
    <lineage>
        <taxon>Bacteria</taxon>
        <taxon>Thermotogati</taxon>
        <taxon>Deinococcota</taxon>
        <taxon>Deinococci</taxon>
        <taxon>Deinococcales</taxon>
        <taxon>Deinococcaceae</taxon>
        <taxon>Deinococcus</taxon>
    </lineage>
</organism>
<dbReference type="Pfam" id="PF22494">
    <property type="entry name" value="choice_anch_I"/>
    <property type="match status" value="2"/>
</dbReference>
<dbReference type="PANTHER" id="PTHR46928">
    <property type="entry name" value="MESENCHYME-SPECIFIC CELL SURFACE GLYCOPROTEIN"/>
    <property type="match status" value="1"/>
</dbReference>
<dbReference type="Gene3D" id="2.130.10.10">
    <property type="entry name" value="YVTN repeat-like/Quinoprotein amine dehydrogenase"/>
    <property type="match status" value="1"/>
</dbReference>
<feature type="domain" description="Choice-of-anchor I" evidence="2">
    <location>
        <begin position="317"/>
        <end position="452"/>
    </location>
</feature>
<evidence type="ECO:0000259" key="2">
    <source>
        <dbReference type="Pfam" id="PF22494"/>
    </source>
</evidence>